<dbReference type="EC" id="3.5.2.6" evidence="3"/>
<evidence type="ECO:0000259" key="5">
    <source>
        <dbReference type="Pfam" id="PF13354"/>
    </source>
</evidence>
<dbReference type="PANTHER" id="PTHR35333">
    <property type="entry name" value="BETA-LACTAMASE"/>
    <property type="match status" value="1"/>
</dbReference>
<dbReference type="Gene3D" id="3.40.710.10">
    <property type="entry name" value="DD-peptidase/beta-lactamase superfamily"/>
    <property type="match status" value="1"/>
</dbReference>
<evidence type="ECO:0000256" key="3">
    <source>
        <dbReference type="ARBA" id="ARBA00012865"/>
    </source>
</evidence>
<dbReference type="AlphaFoldDB" id="A0A916YRE6"/>
<dbReference type="PANTHER" id="PTHR35333:SF3">
    <property type="entry name" value="BETA-LACTAMASE-TYPE TRANSPEPTIDASE FOLD CONTAINING PROTEIN"/>
    <property type="match status" value="1"/>
</dbReference>
<dbReference type="Pfam" id="PF13354">
    <property type="entry name" value="Beta-lactamase2"/>
    <property type="match status" value="1"/>
</dbReference>
<dbReference type="GO" id="GO:0046677">
    <property type="term" value="P:response to antibiotic"/>
    <property type="evidence" value="ECO:0007669"/>
    <property type="project" value="InterPro"/>
</dbReference>
<reference evidence="6" key="2">
    <citation type="submission" date="2020-09" db="EMBL/GenBank/DDBJ databases">
        <authorList>
            <person name="Sun Q."/>
            <person name="Zhou Y."/>
        </authorList>
    </citation>
    <scope>NUCLEOTIDE SEQUENCE</scope>
    <source>
        <strain evidence="6">CGMCC 1.15958</strain>
    </source>
</reference>
<keyword evidence="7" id="KW-1185">Reference proteome</keyword>
<dbReference type="RefSeq" id="WP_188766105.1">
    <property type="nucleotide sequence ID" value="NZ_BMKK01000004.1"/>
</dbReference>
<organism evidence="6 7">
    <name type="scientific">Emticicia aquatilis</name>
    <dbReference type="NCBI Taxonomy" id="1537369"/>
    <lineage>
        <taxon>Bacteria</taxon>
        <taxon>Pseudomonadati</taxon>
        <taxon>Bacteroidota</taxon>
        <taxon>Cytophagia</taxon>
        <taxon>Cytophagales</taxon>
        <taxon>Leadbetterellaceae</taxon>
        <taxon>Emticicia</taxon>
    </lineage>
</organism>
<keyword evidence="4" id="KW-0732">Signal</keyword>
<evidence type="ECO:0000313" key="7">
    <source>
        <dbReference type="Proteomes" id="UP000609064"/>
    </source>
</evidence>
<dbReference type="GO" id="GO:0030655">
    <property type="term" value="P:beta-lactam antibiotic catabolic process"/>
    <property type="evidence" value="ECO:0007669"/>
    <property type="project" value="InterPro"/>
</dbReference>
<gene>
    <name evidence="6" type="ORF">GCM10011514_21750</name>
</gene>
<name>A0A916YRE6_9BACT</name>
<evidence type="ECO:0000256" key="4">
    <source>
        <dbReference type="SAM" id="SignalP"/>
    </source>
</evidence>
<dbReference type="Proteomes" id="UP000609064">
    <property type="component" value="Unassembled WGS sequence"/>
</dbReference>
<protein>
    <recommendedName>
        <fullName evidence="3">beta-lactamase</fullName>
        <ecNumber evidence="3">3.5.2.6</ecNumber>
    </recommendedName>
</protein>
<comment type="catalytic activity">
    <reaction evidence="1">
        <text>a beta-lactam + H2O = a substituted beta-amino acid</text>
        <dbReference type="Rhea" id="RHEA:20401"/>
        <dbReference type="ChEBI" id="CHEBI:15377"/>
        <dbReference type="ChEBI" id="CHEBI:35627"/>
        <dbReference type="ChEBI" id="CHEBI:140347"/>
        <dbReference type="EC" id="3.5.2.6"/>
    </reaction>
</comment>
<evidence type="ECO:0000256" key="2">
    <source>
        <dbReference type="ARBA" id="ARBA00009009"/>
    </source>
</evidence>
<dbReference type="GO" id="GO:0008800">
    <property type="term" value="F:beta-lactamase activity"/>
    <property type="evidence" value="ECO:0007669"/>
    <property type="project" value="UniProtKB-EC"/>
</dbReference>
<dbReference type="SUPFAM" id="SSF56601">
    <property type="entry name" value="beta-lactamase/transpeptidase-like"/>
    <property type="match status" value="1"/>
</dbReference>
<comment type="similarity">
    <text evidence="2">Belongs to the class-A beta-lactamase family.</text>
</comment>
<sequence length="302" mass="34279">MKKIIYFLFLLTINQSLFAQTEKEDKVLQKKLQETLTGFNGVVGVYVKNLKTNKFAAINADTIFPTASMVKVPIMVGTFDKILKGQLKYDQEIVYKDSLDYDDGIVGSLKDGAKLPLNEVMMLMCTVSDNTGSLWLQALAGGGIRINAIMDSLGLKNTRVNSRTPGREANRTEFGWGQTTPREMANLITMLRQRKVFTADASDRMYRNLGRQFWDGEGLSQLPENIKVGTKNGAVNRSRSEAVYVHAPHGEYVYCIITKKQKDESWTRNNEGYELLRKVGALLWNYYEPQSKFKPVEGYEKW</sequence>
<evidence type="ECO:0000256" key="1">
    <source>
        <dbReference type="ARBA" id="ARBA00001526"/>
    </source>
</evidence>
<proteinExistence type="inferred from homology"/>
<feature type="chain" id="PRO_5037387311" description="beta-lactamase" evidence="4">
    <location>
        <begin position="20"/>
        <end position="302"/>
    </location>
</feature>
<dbReference type="InterPro" id="IPR000871">
    <property type="entry name" value="Beta-lactam_class-A"/>
</dbReference>
<feature type="domain" description="Beta-lactamase class A catalytic" evidence="5">
    <location>
        <begin position="44"/>
        <end position="258"/>
    </location>
</feature>
<feature type="signal peptide" evidence="4">
    <location>
        <begin position="1"/>
        <end position="19"/>
    </location>
</feature>
<dbReference type="InterPro" id="IPR045155">
    <property type="entry name" value="Beta-lactam_cat"/>
</dbReference>
<accession>A0A916YRE6</accession>
<dbReference type="InterPro" id="IPR012338">
    <property type="entry name" value="Beta-lactam/transpept-like"/>
</dbReference>
<comment type="caution">
    <text evidence="6">The sequence shown here is derived from an EMBL/GenBank/DDBJ whole genome shotgun (WGS) entry which is preliminary data.</text>
</comment>
<evidence type="ECO:0000313" key="6">
    <source>
        <dbReference type="EMBL" id="GGD57330.1"/>
    </source>
</evidence>
<reference evidence="6" key="1">
    <citation type="journal article" date="2014" name="Int. J. Syst. Evol. Microbiol.">
        <title>Complete genome sequence of Corynebacterium casei LMG S-19264T (=DSM 44701T), isolated from a smear-ripened cheese.</title>
        <authorList>
            <consortium name="US DOE Joint Genome Institute (JGI-PGF)"/>
            <person name="Walter F."/>
            <person name="Albersmeier A."/>
            <person name="Kalinowski J."/>
            <person name="Ruckert C."/>
        </authorList>
    </citation>
    <scope>NUCLEOTIDE SEQUENCE</scope>
    <source>
        <strain evidence="6">CGMCC 1.15958</strain>
    </source>
</reference>
<dbReference type="EMBL" id="BMKK01000004">
    <property type="protein sequence ID" value="GGD57330.1"/>
    <property type="molecule type" value="Genomic_DNA"/>
</dbReference>